<protein>
    <recommendedName>
        <fullName evidence="8">BURP domain-containing protein</fullName>
    </recommendedName>
</protein>
<evidence type="ECO:0000256" key="5">
    <source>
        <dbReference type="ARBA" id="ARBA00022729"/>
    </source>
</evidence>
<gene>
    <name evidence="9" type="ORF">LIER_09411</name>
</gene>
<dbReference type="GO" id="GO:0048046">
    <property type="term" value="C:apoplast"/>
    <property type="evidence" value="ECO:0007669"/>
    <property type="project" value="UniProtKB-SubCell"/>
</dbReference>
<dbReference type="EMBL" id="BAABME010001600">
    <property type="protein sequence ID" value="GAA0150479.1"/>
    <property type="molecule type" value="Genomic_DNA"/>
</dbReference>
<evidence type="ECO:0000256" key="2">
    <source>
        <dbReference type="ARBA" id="ARBA00004271"/>
    </source>
</evidence>
<dbReference type="AlphaFoldDB" id="A0AAV3PFM3"/>
<evidence type="ECO:0000256" key="4">
    <source>
        <dbReference type="ARBA" id="ARBA00022523"/>
    </source>
</evidence>
<keyword evidence="3" id="KW-0134">Cell wall</keyword>
<comment type="subcellular location">
    <subcellularLocation>
        <location evidence="1">Secreted</location>
        <location evidence="1">Cell wall</location>
    </subcellularLocation>
    <subcellularLocation>
        <location evidence="2">Secreted</location>
        <location evidence="2">Extracellular space</location>
        <location evidence="2">Apoplast</location>
    </subcellularLocation>
</comment>
<evidence type="ECO:0000256" key="1">
    <source>
        <dbReference type="ARBA" id="ARBA00004191"/>
    </source>
</evidence>
<keyword evidence="10" id="KW-1185">Reference proteome</keyword>
<dbReference type="PROSITE" id="PS51277">
    <property type="entry name" value="BURP"/>
    <property type="match status" value="1"/>
</dbReference>
<evidence type="ECO:0000256" key="6">
    <source>
        <dbReference type="ARBA" id="ARBA00023180"/>
    </source>
</evidence>
<keyword evidence="6" id="KW-0325">Glycoprotein</keyword>
<evidence type="ECO:0000256" key="7">
    <source>
        <dbReference type="SAM" id="SignalP"/>
    </source>
</evidence>
<organism evidence="9 10">
    <name type="scientific">Lithospermum erythrorhizon</name>
    <name type="common">Purple gromwell</name>
    <name type="synonym">Lithospermum officinale var. erythrorhizon</name>
    <dbReference type="NCBI Taxonomy" id="34254"/>
    <lineage>
        <taxon>Eukaryota</taxon>
        <taxon>Viridiplantae</taxon>
        <taxon>Streptophyta</taxon>
        <taxon>Embryophyta</taxon>
        <taxon>Tracheophyta</taxon>
        <taxon>Spermatophyta</taxon>
        <taxon>Magnoliopsida</taxon>
        <taxon>eudicotyledons</taxon>
        <taxon>Gunneridae</taxon>
        <taxon>Pentapetalae</taxon>
        <taxon>asterids</taxon>
        <taxon>lamiids</taxon>
        <taxon>Boraginales</taxon>
        <taxon>Boraginaceae</taxon>
        <taxon>Boraginoideae</taxon>
        <taxon>Lithospermeae</taxon>
        <taxon>Lithospermum</taxon>
    </lineage>
</organism>
<feature type="domain" description="BURP" evidence="8">
    <location>
        <begin position="131"/>
        <end position="341"/>
    </location>
</feature>
<reference evidence="9 10" key="1">
    <citation type="submission" date="2024-01" db="EMBL/GenBank/DDBJ databases">
        <title>The complete chloroplast genome sequence of Lithospermum erythrorhizon: insights into the phylogenetic relationship among Boraginaceae species and the maternal lineages of purple gromwells.</title>
        <authorList>
            <person name="Okada T."/>
            <person name="Watanabe K."/>
        </authorList>
    </citation>
    <scope>NUCLEOTIDE SEQUENCE [LARGE SCALE GENOMIC DNA]</scope>
</reference>
<evidence type="ECO:0000313" key="10">
    <source>
        <dbReference type="Proteomes" id="UP001454036"/>
    </source>
</evidence>
<evidence type="ECO:0000256" key="3">
    <source>
        <dbReference type="ARBA" id="ARBA00022512"/>
    </source>
</evidence>
<accession>A0AAV3PFM3</accession>
<dbReference type="PANTHER" id="PTHR31458:SF16">
    <property type="entry name" value="BURP DOMAIN-CONTAINING PROTEIN"/>
    <property type="match status" value="1"/>
</dbReference>
<keyword evidence="5 7" id="KW-0732">Signal</keyword>
<dbReference type="InterPro" id="IPR051897">
    <property type="entry name" value="PG-associated_BURP"/>
</dbReference>
<name>A0AAV3PFM3_LITER</name>
<proteinExistence type="predicted"/>
<evidence type="ECO:0000313" key="9">
    <source>
        <dbReference type="EMBL" id="GAA0150479.1"/>
    </source>
</evidence>
<feature type="chain" id="PRO_5043730172" description="BURP domain-containing protein" evidence="7">
    <location>
        <begin position="26"/>
        <end position="341"/>
    </location>
</feature>
<dbReference type="InterPro" id="IPR004873">
    <property type="entry name" value="BURP_dom"/>
</dbReference>
<evidence type="ECO:0000259" key="8">
    <source>
        <dbReference type="PROSITE" id="PS51277"/>
    </source>
</evidence>
<dbReference type="Proteomes" id="UP001454036">
    <property type="component" value="Unassembled WGS sequence"/>
</dbReference>
<dbReference type="Pfam" id="PF03181">
    <property type="entry name" value="BURP"/>
    <property type="match status" value="1"/>
</dbReference>
<comment type="caution">
    <text evidence="9">The sequence shown here is derived from an EMBL/GenBank/DDBJ whole genome shotgun (WGS) entry which is preliminary data.</text>
</comment>
<sequence>MALSLSFPSFLVLFSLCLVFTFTSSTSTSQSSSTIASKQLNFWSLNVHNEMPQALVSKLSPLTEQDSEALFASFSKQQVSSSSSSKLCSLGNLACAAKLDIITSLVKAYSGYDNNKLNPSAHLAKDDPFSFFRLSILKNGNKINLPDLHDIYPSRSFLPSQIASKITLDLSWLKRVFPQSFVSINTKEAIQMTIFHCNAPNSKGEIKKCPRSLEEMIEFSKNALGGDNLVALTSESTKGSGKELIIGSIKQYVPKQIVSCHEVFLPFSTYYCHVISSTRLYAVELIEPQTNVKVNNVLAICHMDTSTWAKEHVAFKLLKLSPGKGEACHWFSQTDLAWINA</sequence>
<dbReference type="SMART" id="SM01045">
    <property type="entry name" value="BURP"/>
    <property type="match status" value="1"/>
</dbReference>
<keyword evidence="3" id="KW-0964">Secreted</keyword>
<keyword evidence="4" id="KW-0052">Apoplast</keyword>
<dbReference type="PANTHER" id="PTHR31458">
    <property type="entry name" value="POLYGALACTURONASE 1 BETA-LIKE PROTEIN 2"/>
    <property type="match status" value="1"/>
</dbReference>
<feature type="signal peptide" evidence="7">
    <location>
        <begin position="1"/>
        <end position="25"/>
    </location>
</feature>